<dbReference type="GO" id="GO:0042781">
    <property type="term" value="F:3'-tRNA processing endoribonuclease activity"/>
    <property type="evidence" value="ECO:0007669"/>
    <property type="project" value="TreeGrafter"/>
</dbReference>
<protein>
    <submittedName>
        <fullName evidence="2">Ribonuclease BN (tRNA processing enzyme)</fullName>
    </submittedName>
</protein>
<dbReference type="Pfam" id="PF12706">
    <property type="entry name" value="Lactamase_B_2"/>
    <property type="match status" value="1"/>
</dbReference>
<sequence length="242" mass="27291">MNITIIGCWGGFPKAGEATSGYMVEHDGFKLLLECGSGVVSLMQQKYDLGEIDAVILTHYHYDHMCDIGPLQYARQIKTQLGQINKSLPIYAPRGEFFNLLKWEDYTYGQDFDDKSILTIGPFEISFIKNVHPVEAYSIRIKCSDKVFSFTSDTAYFEGLESFFDKSDILISECSFYSHMDGTKAGHLNSSQAGMLAKNAHVKKLVLTHLPHFGNLEDLVKQAKEQYTGEIVLAEKFMEITI</sequence>
<dbReference type="AlphaFoldDB" id="A0A562JJR7"/>
<keyword evidence="3" id="KW-1185">Reference proteome</keyword>
<organism evidence="2 3">
    <name type="scientific">Sedimentibacter saalensis</name>
    <dbReference type="NCBI Taxonomy" id="130788"/>
    <lineage>
        <taxon>Bacteria</taxon>
        <taxon>Bacillati</taxon>
        <taxon>Bacillota</taxon>
        <taxon>Tissierellia</taxon>
        <taxon>Sedimentibacter</taxon>
    </lineage>
</organism>
<feature type="domain" description="Metallo-beta-lactamase" evidence="1">
    <location>
        <begin position="18"/>
        <end position="209"/>
    </location>
</feature>
<dbReference type="Gene3D" id="3.60.15.10">
    <property type="entry name" value="Ribonuclease Z/Hydroxyacylglutathione hydrolase-like"/>
    <property type="match status" value="1"/>
</dbReference>
<evidence type="ECO:0000259" key="1">
    <source>
        <dbReference type="SMART" id="SM00849"/>
    </source>
</evidence>
<dbReference type="PANTHER" id="PTHR46018">
    <property type="entry name" value="ZINC PHOSPHODIESTERASE ELAC PROTEIN 1"/>
    <property type="match status" value="1"/>
</dbReference>
<proteinExistence type="predicted"/>
<dbReference type="EMBL" id="VLKH01000001">
    <property type="protein sequence ID" value="TWH83482.1"/>
    <property type="molecule type" value="Genomic_DNA"/>
</dbReference>
<dbReference type="SUPFAM" id="SSF56281">
    <property type="entry name" value="Metallo-hydrolase/oxidoreductase"/>
    <property type="match status" value="1"/>
</dbReference>
<name>A0A562JJR7_9FIRM</name>
<dbReference type="InterPro" id="IPR001279">
    <property type="entry name" value="Metallo-B-lactamas"/>
</dbReference>
<evidence type="ECO:0000313" key="2">
    <source>
        <dbReference type="EMBL" id="TWH83482.1"/>
    </source>
</evidence>
<dbReference type="OrthoDB" id="9794898at2"/>
<comment type="caution">
    <text evidence="2">The sequence shown here is derived from an EMBL/GenBank/DDBJ whole genome shotgun (WGS) entry which is preliminary data.</text>
</comment>
<dbReference type="RefSeq" id="WP_145078459.1">
    <property type="nucleotide sequence ID" value="NZ_VLKH01000001.1"/>
</dbReference>
<dbReference type="PANTHER" id="PTHR46018:SF4">
    <property type="entry name" value="METALLO-HYDROLASE YHFI-RELATED"/>
    <property type="match status" value="1"/>
</dbReference>
<accession>A0A562JJR7</accession>
<dbReference type="Proteomes" id="UP000315343">
    <property type="component" value="Unassembled WGS sequence"/>
</dbReference>
<dbReference type="CDD" id="cd07716">
    <property type="entry name" value="RNaseZ_short-form-like_MBL-fold"/>
    <property type="match status" value="1"/>
</dbReference>
<dbReference type="InterPro" id="IPR036866">
    <property type="entry name" value="RibonucZ/Hydroxyglut_hydro"/>
</dbReference>
<reference evidence="2 3" key="1">
    <citation type="submission" date="2019-07" db="EMBL/GenBank/DDBJ databases">
        <title>Genomic Encyclopedia of Type Strains, Phase I: the one thousand microbial genomes (KMG-I) project.</title>
        <authorList>
            <person name="Kyrpides N."/>
        </authorList>
    </citation>
    <scope>NUCLEOTIDE SEQUENCE [LARGE SCALE GENOMIC DNA]</scope>
    <source>
        <strain evidence="2 3">DSM 13558</strain>
    </source>
</reference>
<dbReference type="SMART" id="SM00849">
    <property type="entry name" value="Lactamase_B"/>
    <property type="match status" value="1"/>
</dbReference>
<evidence type="ECO:0000313" key="3">
    <source>
        <dbReference type="Proteomes" id="UP000315343"/>
    </source>
</evidence>
<gene>
    <name evidence="2" type="ORF">LY60_00089</name>
</gene>